<dbReference type="PANTHER" id="PTHR39189:SF1">
    <property type="entry name" value="UPF0173 METAL-DEPENDENT HYDROLASE YTKL"/>
    <property type="match status" value="1"/>
</dbReference>
<reference evidence="1 2" key="1">
    <citation type="journal article" date="2015" name="Nature">
        <title>rRNA introns, odd ribosomes, and small enigmatic genomes across a large radiation of phyla.</title>
        <authorList>
            <person name="Brown C.T."/>
            <person name="Hug L.A."/>
            <person name="Thomas B.C."/>
            <person name="Sharon I."/>
            <person name="Castelle C.J."/>
            <person name="Singh A."/>
            <person name="Wilkins M.J."/>
            <person name="Williams K.H."/>
            <person name="Banfield J.F."/>
        </authorList>
    </citation>
    <scope>NUCLEOTIDE SEQUENCE [LARGE SCALE GENOMIC DNA]</scope>
</reference>
<accession>A0A0G1YHQ1</accession>
<dbReference type="Gene3D" id="3.60.15.10">
    <property type="entry name" value="Ribonuclease Z/Hydroxyacylglutathione hydrolase-like"/>
    <property type="match status" value="1"/>
</dbReference>
<organism evidence="1 2">
    <name type="scientific">Candidatus Magasanikbacteria bacterium GW2011_GWA2_56_11</name>
    <dbReference type="NCBI Taxonomy" id="1619044"/>
    <lineage>
        <taxon>Bacteria</taxon>
        <taxon>Candidatus Magasanikiibacteriota</taxon>
    </lineage>
</organism>
<gene>
    <name evidence="1" type="ORF">UY92_C0004G0097</name>
</gene>
<sequence>MHISWLGSTSIKLQTKSFDEDVVIAIDPYRPAAGNFPRSMSPQIALFTRGQEGAVTLTGSPFVLDTPGECDSKGILVTAVPGEVPGRTMLRIDAEQLSLAHLGSTAKPLTEAQREVLSDVDILFVPVGGKDCYDAEAAVKTVNDLEPRVVIPVAYQSESDPEAATVDAFLKEMGASGAAREAKVIIKKKDLPTEETQVIVLTKE</sequence>
<name>A0A0G1YHQ1_9BACT</name>
<dbReference type="AlphaFoldDB" id="A0A0G1YHQ1"/>
<keyword evidence="1" id="KW-0378">Hydrolase</keyword>
<dbReference type="InterPro" id="IPR036866">
    <property type="entry name" value="RibonucZ/Hydroxyglut_hydro"/>
</dbReference>
<protein>
    <submittedName>
        <fullName evidence="1">Zn-dependent hydrolase of the beta-lactamase fold-like protein</fullName>
    </submittedName>
</protein>
<comment type="caution">
    <text evidence="1">The sequence shown here is derived from an EMBL/GenBank/DDBJ whole genome shotgun (WGS) entry which is preliminary data.</text>
</comment>
<evidence type="ECO:0000313" key="1">
    <source>
        <dbReference type="EMBL" id="KKW42761.1"/>
    </source>
</evidence>
<evidence type="ECO:0000313" key="2">
    <source>
        <dbReference type="Proteomes" id="UP000033870"/>
    </source>
</evidence>
<dbReference type="Pfam" id="PF13483">
    <property type="entry name" value="Lactamase_B_3"/>
    <property type="match status" value="1"/>
</dbReference>
<dbReference type="SUPFAM" id="SSF56281">
    <property type="entry name" value="Metallo-hydrolase/oxidoreductase"/>
    <property type="match status" value="1"/>
</dbReference>
<dbReference type="EMBL" id="LCRX01000004">
    <property type="protein sequence ID" value="KKW42761.1"/>
    <property type="molecule type" value="Genomic_DNA"/>
</dbReference>
<dbReference type="STRING" id="1619044.UY92_C0004G0097"/>
<dbReference type="PANTHER" id="PTHR39189">
    <property type="entry name" value="UPF0173 METAL-DEPENDENT HYDROLASE YTKL"/>
    <property type="match status" value="1"/>
</dbReference>
<proteinExistence type="predicted"/>
<dbReference type="Proteomes" id="UP000033870">
    <property type="component" value="Unassembled WGS sequence"/>
</dbReference>
<dbReference type="GO" id="GO:0016787">
    <property type="term" value="F:hydrolase activity"/>
    <property type="evidence" value="ECO:0007669"/>
    <property type="project" value="UniProtKB-KW"/>
</dbReference>